<organism evidence="7 8">
    <name type="scientific">Acrocarpospora macrocephala</name>
    <dbReference type="NCBI Taxonomy" id="150177"/>
    <lineage>
        <taxon>Bacteria</taxon>
        <taxon>Bacillati</taxon>
        <taxon>Actinomycetota</taxon>
        <taxon>Actinomycetes</taxon>
        <taxon>Streptosporangiales</taxon>
        <taxon>Streptosporangiaceae</taxon>
        <taxon>Acrocarpospora</taxon>
    </lineage>
</organism>
<dbReference type="Gene3D" id="3.40.50.1220">
    <property type="entry name" value="TPP-binding domain"/>
    <property type="match status" value="1"/>
</dbReference>
<feature type="domain" description="Thiamine pyrophosphate enzyme central" evidence="4">
    <location>
        <begin position="192"/>
        <end position="324"/>
    </location>
</feature>
<feature type="domain" description="Thiamine pyrophosphate enzyme TPP-binding" evidence="5">
    <location>
        <begin position="380"/>
        <end position="524"/>
    </location>
</feature>
<dbReference type="GO" id="GO:0000287">
    <property type="term" value="F:magnesium ion binding"/>
    <property type="evidence" value="ECO:0007669"/>
    <property type="project" value="InterPro"/>
</dbReference>
<dbReference type="RefSeq" id="WP_281356287.1">
    <property type="nucleotide sequence ID" value="NZ_BAAAHL010000069.1"/>
</dbReference>
<gene>
    <name evidence="7" type="primary">ilvB_3</name>
    <name evidence="7" type="ORF">Amac_029920</name>
</gene>
<keyword evidence="8" id="KW-1185">Reference proteome</keyword>
<dbReference type="PANTHER" id="PTHR18968:SF120">
    <property type="entry name" value="ACETOLACTATE SYNTHASE LARGE SUBUNIT"/>
    <property type="match status" value="1"/>
</dbReference>
<dbReference type="AlphaFoldDB" id="A0A5M3WL67"/>
<evidence type="ECO:0000256" key="3">
    <source>
        <dbReference type="RuleBase" id="RU362132"/>
    </source>
</evidence>
<dbReference type="GO" id="GO:0009097">
    <property type="term" value="P:isoleucine biosynthetic process"/>
    <property type="evidence" value="ECO:0007669"/>
    <property type="project" value="TreeGrafter"/>
</dbReference>
<dbReference type="PANTHER" id="PTHR18968">
    <property type="entry name" value="THIAMINE PYROPHOSPHATE ENZYMES"/>
    <property type="match status" value="1"/>
</dbReference>
<feature type="domain" description="Thiamine pyrophosphate enzyme N-terminal TPP-binding" evidence="6">
    <location>
        <begin position="5"/>
        <end position="120"/>
    </location>
</feature>
<keyword evidence="2 3" id="KW-0786">Thiamine pyrophosphate</keyword>
<dbReference type="CDD" id="cd00568">
    <property type="entry name" value="TPP_enzymes"/>
    <property type="match status" value="1"/>
</dbReference>
<dbReference type="SUPFAM" id="SSF52518">
    <property type="entry name" value="Thiamin diphosphate-binding fold (THDP-binding)"/>
    <property type="match status" value="2"/>
</dbReference>
<dbReference type="FunFam" id="3.40.50.970:FF:000007">
    <property type="entry name" value="Acetolactate synthase"/>
    <property type="match status" value="1"/>
</dbReference>
<dbReference type="GO" id="GO:0009099">
    <property type="term" value="P:L-valine biosynthetic process"/>
    <property type="evidence" value="ECO:0007669"/>
    <property type="project" value="TreeGrafter"/>
</dbReference>
<dbReference type="SUPFAM" id="SSF52467">
    <property type="entry name" value="DHS-like NAD/FAD-binding domain"/>
    <property type="match status" value="1"/>
</dbReference>
<dbReference type="Pfam" id="PF00205">
    <property type="entry name" value="TPP_enzyme_M"/>
    <property type="match status" value="1"/>
</dbReference>
<dbReference type="InterPro" id="IPR045229">
    <property type="entry name" value="TPP_enz"/>
</dbReference>
<accession>A0A5M3WL67</accession>
<sequence length="547" mass="56927">MTKKNAGAAMVEAMAAHGVRRCYTVPGESFLPLLEAADNHDEIQLISTRHESGASFMAEADARLTGAPAVAMATRGPGACNLSIGVHTAHEGSTAMLVVLGDVETDLSYRGAFQEVDLATMYAPITKMALRATRGDRLDELTSYALRVATSGCPGPVAITVPQDVLDAEFATISSLPVPATSPGAPDPESMSALAARLRQAHAPVAIVGEGAVACRDDLVGFAAEFGVGVYTGFRRQDAFPNNHPNYLGHLGLAPVPSTLAALRSADVVLVLGTRLTEVTSQRFTLPAPTSYVCQVDTEPATLAAHAALDLAVVADVGQTVRALRRLGGPATPRDWDVERSAFVASTRPAPSRASVGLDPVEVVATMTAVLPRDTIVASDAGNFAASLHRFWTFDHPRSQLAPTNGAMGYAVPAGVAGALATTGRHVISVVGDGGFLMTGQEIETAVRENLSLTVLVMRNGLHGTIAMHQALRGVKPAATAIGDVDLSQYARAFGARGIRVDDGGALADALRLGHHEGGVTIIDAVLDPDLITPAARLSELRDLRAS</sequence>
<dbReference type="InterPro" id="IPR029061">
    <property type="entry name" value="THDP-binding"/>
</dbReference>
<dbReference type="EMBL" id="BLAE01000015">
    <property type="protein sequence ID" value="GES09396.1"/>
    <property type="molecule type" value="Genomic_DNA"/>
</dbReference>
<evidence type="ECO:0000313" key="7">
    <source>
        <dbReference type="EMBL" id="GES09396.1"/>
    </source>
</evidence>
<evidence type="ECO:0000256" key="1">
    <source>
        <dbReference type="ARBA" id="ARBA00007812"/>
    </source>
</evidence>
<dbReference type="Pfam" id="PF02775">
    <property type="entry name" value="TPP_enzyme_C"/>
    <property type="match status" value="1"/>
</dbReference>
<protein>
    <submittedName>
        <fullName evidence="7">Acetolactate synthase I/II/III large subunit</fullName>
    </submittedName>
</protein>
<dbReference type="InterPro" id="IPR029035">
    <property type="entry name" value="DHS-like_NAD/FAD-binding_dom"/>
</dbReference>
<evidence type="ECO:0000259" key="6">
    <source>
        <dbReference type="Pfam" id="PF02776"/>
    </source>
</evidence>
<name>A0A5M3WL67_9ACTN</name>
<evidence type="ECO:0000256" key="2">
    <source>
        <dbReference type="ARBA" id="ARBA00023052"/>
    </source>
</evidence>
<evidence type="ECO:0000259" key="5">
    <source>
        <dbReference type="Pfam" id="PF02775"/>
    </source>
</evidence>
<dbReference type="InterPro" id="IPR012001">
    <property type="entry name" value="Thiamin_PyroP_enz_TPP-bd_dom"/>
</dbReference>
<comment type="caution">
    <text evidence="7">The sequence shown here is derived from an EMBL/GenBank/DDBJ whole genome shotgun (WGS) entry which is preliminary data.</text>
</comment>
<proteinExistence type="inferred from homology"/>
<dbReference type="Gene3D" id="3.40.50.970">
    <property type="match status" value="2"/>
</dbReference>
<dbReference type="GO" id="GO:0005948">
    <property type="term" value="C:acetolactate synthase complex"/>
    <property type="evidence" value="ECO:0007669"/>
    <property type="project" value="TreeGrafter"/>
</dbReference>
<dbReference type="GO" id="GO:0050660">
    <property type="term" value="F:flavin adenine dinucleotide binding"/>
    <property type="evidence" value="ECO:0007669"/>
    <property type="project" value="TreeGrafter"/>
</dbReference>
<comment type="similarity">
    <text evidence="1 3">Belongs to the TPP enzyme family.</text>
</comment>
<dbReference type="Proteomes" id="UP000331127">
    <property type="component" value="Unassembled WGS sequence"/>
</dbReference>
<evidence type="ECO:0000259" key="4">
    <source>
        <dbReference type="Pfam" id="PF00205"/>
    </source>
</evidence>
<dbReference type="GO" id="GO:0030976">
    <property type="term" value="F:thiamine pyrophosphate binding"/>
    <property type="evidence" value="ECO:0007669"/>
    <property type="project" value="InterPro"/>
</dbReference>
<dbReference type="InterPro" id="IPR011766">
    <property type="entry name" value="TPP_enzyme_TPP-bd"/>
</dbReference>
<dbReference type="GO" id="GO:0003984">
    <property type="term" value="F:acetolactate synthase activity"/>
    <property type="evidence" value="ECO:0007669"/>
    <property type="project" value="TreeGrafter"/>
</dbReference>
<dbReference type="InterPro" id="IPR012000">
    <property type="entry name" value="Thiamin_PyroP_enz_cen_dom"/>
</dbReference>
<dbReference type="Pfam" id="PF02776">
    <property type="entry name" value="TPP_enzyme_N"/>
    <property type="match status" value="1"/>
</dbReference>
<evidence type="ECO:0000313" key="8">
    <source>
        <dbReference type="Proteomes" id="UP000331127"/>
    </source>
</evidence>
<reference evidence="7 8" key="1">
    <citation type="submission" date="2019-10" db="EMBL/GenBank/DDBJ databases">
        <title>Whole genome shotgun sequence of Acrocarpospora macrocephala NBRC 16266.</title>
        <authorList>
            <person name="Ichikawa N."/>
            <person name="Kimura A."/>
            <person name="Kitahashi Y."/>
            <person name="Komaki H."/>
            <person name="Oguchi A."/>
        </authorList>
    </citation>
    <scope>NUCLEOTIDE SEQUENCE [LARGE SCALE GENOMIC DNA]</scope>
    <source>
        <strain evidence="7 8">NBRC 16266</strain>
    </source>
</reference>
<dbReference type="CDD" id="cd07035">
    <property type="entry name" value="TPP_PYR_POX_like"/>
    <property type="match status" value="1"/>
</dbReference>